<feature type="region of interest" description="Disordered" evidence="1">
    <location>
        <begin position="1"/>
        <end position="37"/>
    </location>
</feature>
<name>A0A835PV66_VANPL</name>
<accession>A0A835PV66</accession>
<dbReference type="EMBL" id="JADCNL010000011">
    <property type="protein sequence ID" value="KAG0460910.1"/>
    <property type="molecule type" value="Genomic_DNA"/>
</dbReference>
<evidence type="ECO:0000256" key="1">
    <source>
        <dbReference type="SAM" id="MobiDB-lite"/>
    </source>
</evidence>
<sequence>MGVPSSSIVATKDMPPLKEKAREEFKASDFDPSSSSVDGCSDAYWNFTFPFFEPLSDPL</sequence>
<evidence type="ECO:0000313" key="2">
    <source>
        <dbReference type="EMBL" id="KAG0460910.1"/>
    </source>
</evidence>
<dbReference type="Proteomes" id="UP000636800">
    <property type="component" value="Chromosome 11"/>
</dbReference>
<feature type="compositionally biased region" description="Basic and acidic residues" evidence="1">
    <location>
        <begin position="15"/>
        <end position="29"/>
    </location>
</feature>
<gene>
    <name evidence="2" type="ORF">HPP92_021207</name>
</gene>
<comment type="caution">
    <text evidence="2">The sequence shown here is derived from an EMBL/GenBank/DDBJ whole genome shotgun (WGS) entry which is preliminary data.</text>
</comment>
<reference evidence="2 3" key="1">
    <citation type="journal article" date="2020" name="Nat. Food">
        <title>A phased Vanilla planifolia genome enables genetic improvement of flavour and production.</title>
        <authorList>
            <person name="Hasing T."/>
            <person name="Tang H."/>
            <person name="Brym M."/>
            <person name="Khazi F."/>
            <person name="Huang T."/>
            <person name="Chambers A.H."/>
        </authorList>
    </citation>
    <scope>NUCLEOTIDE SEQUENCE [LARGE SCALE GENOMIC DNA]</scope>
    <source>
        <tissue evidence="2">Leaf</tissue>
    </source>
</reference>
<dbReference type="AlphaFoldDB" id="A0A835PV66"/>
<keyword evidence="3" id="KW-1185">Reference proteome</keyword>
<dbReference type="OrthoDB" id="420076at2759"/>
<protein>
    <submittedName>
        <fullName evidence="2">Uncharacterized protein</fullName>
    </submittedName>
</protein>
<proteinExistence type="predicted"/>
<organism evidence="2 3">
    <name type="scientific">Vanilla planifolia</name>
    <name type="common">Vanilla</name>
    <dbReference type="NCBI Taxonomy" id="51239"/>
    <lineage>
        <taxon>Eukaryota</taxon>
        <taxon>Viridiplantae</taxon>
        <taxon>Streptophyta</taxon>
        <taxon>Embryophyta</taxon>
        <taxon>Tracheophyta</taxon>
        <taxon>Spermatophyta</taxon>
        <taxon>Magnoliopsida</taxon>
        <taxon>Liliopsida</taxon>
        <taxon>Asparagales</taxon>
        <taxon>Orchidaceae</taxon>
        <taxon>Vanilloideae</taxon>
        <taxon>Vanilleae</taxon>
        <taxon>Vanilla</taxon>
    </lineage>
</organism>
<evidence type="ECO:0000313" key="3">
    <source>
        <dbReference type="Proteomes" id="UP000636800"/>
    </source>
</evidence>